<dbReference type="InterPro" id="IPR035906">
    <property type="entry name" value="MetI-like_sf"/>
</dbReference>
<dbReference type="Gene3D" id="1.10.3720.10">
    <property type="entry name" value="MetI-like"/>
    <property type="match status" value="1"/>
</dbReference>
<protein>
    <recommendedName>
        <fullName evidence="3 9">Phosphate transport system permease protein PstA</fullName>
    </recommendedName>
</protein>
<keyword evidence="5 9" id="KW-1003">Cell membrane</keyword>
<keyword evidence="7 9" id="KW-1133">Transmembrane helix</keyword>
<evidence type="ECO:0000313" key="12">
    <source>
        <dbReference type="Proteomes" id="UP001371218"/>
    </source>
</evidence>
<evidence type="ECO:0000256" key="8">
    <source>
        <dbReference type="ARBA" id="ARBA00023136"/>
    </source>
</evidence>
<feature type="transmembrane region" description="Helical" evidence="9">
    <location>
        <begin position="60"/>
        <end position="91"/>
    </location>
</feature>
<sequence length="284" mass="29969">MHELSLLNRHRASELLYPLAAVACIAAFALLLFSLVQNGAPYLTWEFLTSEPARSGRQGGIFPILVSTCLLLGVALVVAVPSGLAAAILLSEISRRGNWLARGLSISLDILAGVPSIVYGLFGNAFFCVYLGMGFSILSGGLTLACMVLPIFVRSAEAGFVAVQEDWRLGAAALGMSKLSTLLHILLPAAAPAITVGLVLGIGRALAETAALIYTSGYVDRLPDSLMDSGRALSVHIYDLSMNVPGAEHHAYASALVLIALLLAINGVASWLAEHLLHQRIKRS</sequence>
<evidence type="ECO:0000256" key="3">
    <source>
        <dbReference type="ARBA" id="ARBA00016864"/>
    </source>
</evidence>
<evidence type="ECO:0000256" key="6">
    <source>
        <dbReference type="ARBA" id="ARBA00022692"/>
    </source>
</evidence>
<reference evidence="11 12" key="1">
    <citation type="submission" date="2024-04" db="EMBL/GenBank/DDBJ databases">
        <title>Novel species of the genus Ideonella isolated from streams.</title>
        <authorList>
            <person name="Lu H."/>
        </authorList>
    </citation>
    <scope>NUCLEOTIDE SEQUENCE [LARGE SCALE GENOMIC DNA]</scope>
    <source>
        <strain evidence="11 12">DXS29W</strain>
    </source>
</reference>
<evidence type="ECO:0000256" key="1">
    <source>
        <dbReference type="ARBA" id="ARBA00004651"/>
    </source>
</evidence>
<dbReference type="EMBL" id="JBBUTG010000010">
    <property type="protein sequence ID" value="MEK8032494.1"/>
    <property type="molecule type" value="Genomic_DNA"/>
</dbReference>
<dbReference type="PANTHER" id="PTHR43470">
    <property type="entry name" value="PHOSPHATE TRANSPORT SYSTEM PERMEASE PROTEIN PSTA-RELATED"/>
    <property type="match status" value="1"/>
</dbReference>
<evidence type="ECO:0000256" key="5">
    <source>
        <dbReference type="ARBA" id="ARBA00022475"/>
    </source>
</evidence>
<comment type="caution">
    <text evidence="11">The sequence shown here is derived from an EMBL/GenBank/DDBJ whole genome shotgun (WGS) entry which is preliminary data.</text>
</comment>
<dbReference type="InterPro" id="IPR005672">
    <property type="entry name" value="Phosphate_PstA"/>
</dbReference>
<keyword evidence="12" id="KW-1185">Reference proteome</keyword>
<feature type="transmembrane region" description="Helical" evidence="9">
    <location>
        <begin position="185"/>
        <end position="207"/>
    </location>
</feature>
<keyword evidence="6 9" id="KW-0812">Transmembrane</keyword>
<dbReference type="Pfam" id="PF00528">
    <property type="entry name" value="BPD_transp_1"/>
    <property type="match status" value="1"/>
</dbReference>
<evidence type="ECO:0000256" key="2">
    <source>
        <dbReference type="ARBA" id="ARBA00007069"/>
    </source>
</evidence>
<evidence type="ECO:0000256" key="4">
    <source>
        <dbReference type="ARBA" id="ARBA00022448"/>
    </source>
</evidence>
<dbReference type="PROSITE" id="PS50928">
    <property type="entry name" value="ABC_TM1"/>
    <property type="match status" value="1"/>
</dbReference>
<comment type="subcellular location">
    <subcellularLocation>
        <location evidence="9">Cell inner membrane</location>
        <topology evidence="9">Multi-pass membrane protein</topology>
    </subcellularLocation>
    <subcellularLocation>
        <location evidence="1">Cell membrane</location>
        <topology evidence="1">Multi-pass membrane protein</topology>
    </subcellularLocation>
</comment>
<dbReference type="SUPFAM" id="SSF161098">
    <property type="entry name" value="MetI-like"/>
    <property type="match status" value="1"/>
</dbReference>
<gene>
    <name evidence="11" type="primary">pstA</name>
    <name evidence="11" type="ORF">AACH06_16845</name>
</gene>
<feature type="transmembrane region" description="Helical" evidence="9">
    <location>
        <begin position="103"/>
        <end position="123"/>
    </location>
</feature>
<accession>A0ABU9BRY7</accession>
<name>A0ABU9BRY7_9BURK</name>
<evidence type="ECO:0000313" key="11">
    <source>
        <dbReference type="EMBL" id="MEK8032494.1"/>
    </source>
</evidence>
<keyword evidence="8 9" id="KW-0472">Membrane</keyword>
<dbReference type="InterPro" id="IPR000515">
    <property type="entry name" value="MetI-like"/>
</dbReference>
<proteinExistence type="inferred from homology"/>
<dbReference type="PANTHER" id="PTHR43470:SF3">
    <property type="entry name" value="PHOSPHATE TRANSPORT SYSTEM PERMEASE PROTEIN PSTA-RELATED"/>
    <property type="match status" value="1"/>
</dbReference>
<dbReference type="NCBIfam" id="TIGR00974">
    <property type="entry name" value="3a0107s02c"/>
    <property type="match status" value="1"/>
</dbReference>
<evidence type="ECO:0000256" key="7">
    <source>
        <dbReference type="ARBA" id="ARBA00022989"/>
    </source>
</evidence>
<feature type="transmembrane region" description="Helical" evidence="9">
    <location>
        <begin position="251"/>
        <end position="273"/>
    </location>
</feature>
<keyword evidence="4" id="KW-0813">Transport</keyword>
<dbReference type="CDD" id="cd06261">
    <property type="entry name" value="TM_PBP2"/>
    <property type="match status" value="1"/>
</dbReference>
<dbReference type="Proteomes" id="UP001371218">
    <property type="component" value="Unassembled WGS sequence"/>
</dbReference>
<feature type="domain" description="ABC transmembrane type-1" evidence="10">
    <location>
        <begin position="65"/>
        <end position="269"/>
    </location>
</feature>
<organism evidence="11 12">
    <name type="scientific">Ideonella lacteola</name>
    <dbReference type="NCBI Taxonomy" id="2984193"/>
    <lineage>
        <taxon>Bacteria</taxon>
        <taxon>Pseudomonadati</taxon>
        <taxon>Pseudomonadota</taxon>
        <taxon>Betaproteobacteria</taxon>
        <taxon>Burkholderiales</taxon>
        <taxon>Sphaerotilaceae</taxon>
        <taxon>Ideonella</taxon>
    </lineage>
</organism>
<feature type="transmembrane region" description="Helical" evidence="9">
    <location>
        <begin position="15"/>
        <end position="40"/>
    </location>
</feature>
<evidence type="ECO:0000256" key="9">
    <source>
        <dbReference type="RuleBase" id="RU363043"/>
    </source>
</evidence>
<comment type="similarity">
    <text evidence="2 9">Belongs to the binding-protein-dependent transport system permease family. CysTW subfamily.</text>
</comment>
<feature type="transmembrane region" description="Helical" evidence="9">
    <location>
        <begin position="129"/>
        <end position="153"/>
    </location>
</feature>
<dbReference type="RefSeq" id="WP_341426905.1">
    <property type="nucleotide sequence ID" value="NZ_JBBUTG010000010.1"/>
</dbReference>
<evidence type="ECO:0000259" key="10">
    <source>
        <dbReference type="PROSITE" id="PS50928"/>
    </source>
</evidence>